<dbReference type="SFLD" id="SFLDG00179">
    <property type="entry name" value="mandelate_racemase"/>
    <property type="match status" value="1"/>
</dbReference>
<evidence type="ECO:0000313" key="4">
    <source>
        <dbReference type="Proteomes" id="UP001056291"/>
    </source>
</evidence>
<evidence type="ECO:0000259" key="2">
    <source>
        <dbReference type="SMART" id="SM00922"/>
    </source>
</evidence>
<organism evidence="3 4">
    <name type="scientific">Sneathiella marina</name>
    <dbReference type="NCBI Taxonomy" id="2950108"/>
    <lineage>
        <taxon>Bacteria</taxon>
        <taxon>Pseudomonadati</taxon>
        <taxon>Pseudomonadota</taxon>
        <taxon>Alphaproteobacteria</taxon>
        <taxon>Sneathiellales</taxon>
        <taxon>Sneathiellaceae</taxon>
        <taxon>Sneathiella</taxon>
    </lineage>
</organism>
<keyword evidence="1" id="KW-0456">Lyase</keyword>
<accession>A0ABY4W2Z9</accession>
<keyword evidence="4" id="KW-1185">Reference proteome</keyword>
<name>A0ABY4W2Z9_9PROT</name>
<dbReference type="Proteomes" id="UP001056291">
    <property type="component" value="Chromosome"/>
</dbReference>
<dbReference type="CDD" id="cd03316">
    <property type="entry name" value="MR_like"/>
    <property type="match status" value="1"/>
</dbReference>
<feature type="domain" description="Mandelate racemase/muconate lactonizing enzyme C-terminal" evidence="2">
    <location>
        <begin position="145"/>
        <end position="266"/>
    </location>
</feature>
<dbReference type="SMART" id="SM00922">
    <property type="entry name" value="MR_MLE"/>
    <property type="match status" value="1"/>
</dbReference>
<gene>
    <name evidence="3" type="ORF">NBZ79_01100</name>
</gene>
<dbReference type="Gene3D" id="3.30.390.10">
    <property type="entry name" value="Enolase-like, N-terminal domain"/>
    <property type="match status" value="1"/>
</dbReference>
<protein>
    <submittedName>
        <fullName evidence="3">Mandelate racemase/muconate lactonizing enzyme family protein</fullName>
    </submittedName>
</protein>
<dbReference type="SUPFAM" id="SSF54826">
    <property type="entry name" value="Enolase N-terminal domain-like"/>
    <property type="match status" value="1"/>
</dbReference>
<evidence type="ECO:0000256" key="1">
    <source>
        <dbReference type="ARBA" id="ARBA00023239"/>
    </source>
</evidence>
<dbReference type="InterPro" id="IPR029065">
    <property type="entry name" value="Enolase_C-like"/>
</dbReference>
<dbReference type="InterPro" id="IPR034593">
    <property type="entry name" value="DgoD-like"/>
</dbReference>
<dbReference type="InterPro" id="IPR013341">
    <property type="entry name" value="Mandelate_racemase_N_dom"/>
</dbReference>
<dbReference type="InterPro" id="IPR013342">
    <property type="entry name" value="Mandelate_racemase_C"/>
</dbReference>
<dbReference type="SFLD" id="SFLDS00001">
    <property type="entry name" value="Enolase"/>
    <property type="match status" value="1"/>
</dbReference>
<proteinExistence type="predicted"/>
<dbReference type="Gene3D" id="3.20.20.120">
    <property type="entry name" value="Enolase-like C-terminal domain"/>
    <property type="match status" value="1"/>
</dbReference>
<dbReference type="SUPFAM" id="SSF51604">
    <property type="entry name" value="Enolase C-terminal domain-like"/>
    <property type="match status" value="1"/>
</dbReference>
<dbReference type="InterPro" id="IPR029017">
    <property type="entry name" value="Enolase-like_N"/>
</dbReference>
<evidence type="ECO:0000313" key="3">
    <source>
        <dbReference type="EMBL" id="USG61572.1"/>
    </source>
</evidence>
<dbReference type="RefSeq" id="WP_251934678.1">
    <property type="nucleotide sequence ID" value="NZ_CP098747.1"/>
</dbReference>
<dbReference type="InterPro" id="IPR036849">
    <property type="entry name" value="Enolase-like_C_sf"/>
</dbReference>
<dbReference type="PANTHER" id="PTHR48080">
    <property type="entry name" value="D-GALACTONATE DEHYDRATASE-RELATED"/>
    <property type="match status" value="1"/>
</dbReference>
<dbReference type="EMBL" id="CP098747">
    <property type="protein sequence ID" value="USG61572.1"/>
    <property type="molecule type" value="Genomic_DNA"/>
</dbReference>
<reference evidence="3" key="1">
    <citation type="submission" date="2022-06" db="EMBL/GenBank/DDBJ databases">
        <title>Sneathiella actinostolidae sp. nov., isolated from a sea anemonein the Western Pacific Ocean.</title>
        <authorList>
            <person name="Wei M.J."/>
        </authorList>
    </citation>
    <scope>NUCLEOTIDE SEQUENCE</scope>
    <source>
        <strain evidence="3">PHK-P5</strain>
    </source>
</reference>
<sequence>MIPSVIIGEIEVLSCSNSWRNFHFVKITAENGLIGWSEFDEFFGMPHVSSVIESLAPRIIGQNAVHHQAIRQDLLNVTRPGAGGVVGQAIGSIENALIDLYAKSLDVPAYVVLGGKIRDRIRVYWSHFVSHRARVGHFEKDIIDVGGVRENVKDALEGGYTALKTNVFNYDDDGKTKSWAPGFGRPFDPSRNAEKNLRKGLHQHLELLRETSGDDMDIMLDLNFNSRPEGYLSILRELEDLDLFWVELDVLDAKALSMIRSQSKHPIASCETLIGLHQFLPFFDHQSIDVAIVDTLWNGVWQSMHIAAAADAFDVNVACHNFYGHLSTMMNAHFCAAVPNLRIMEIDVDRVSWDRDIFTHLPDITDGYMTVPDRPGWGTEPIEAELKKFPPIPDAGLARAAPRQSFL</sequence>
<dbReference type="Pfam" id="PF13378">
    <property type="entry name" value="MR_MLE_C"/>
    <property type="match status" value="1"/>
</dbReference>
<dbReference type="PANTHER" id="PTHR48080:SF2">
    <property type="entry name" value="D-GALACTONATE DEHYDRATASE"/>
    <property type="match status" value="1"/>
</dbReference>
<dbReference type="Pfam" id="PF02746">
    <property type="entry name" value="MR_MLE_N"/>
    <property type="match status" value="1"/>
</dbReference>